<protein>
    <submittedName>
        <fullName evidence="1">Uncharacterized protein</fullName>
    </submittedName>
</protein>
<keyword evidence="2" id="KW-1185">Reference proteome</keyword>
<proteinExistence type="predicted"/>
<organism evidence="1 2">
    <name type="scientific">Diaporthe australafricana</name>
    <dbReference type="NCBI Taxonomy" id="127596"/>
    <lineage>
        <taxon>Eukaryota</taxon>
        <taxon>Fungi</taxon>
        <taxon>Dikarya</taxon>
        <taxon>Ascomycota</taxon>
        <taxon>Pezizomycotina</taxon>
        <taxon>Sordariomycetes</taxon>
        <taxon>Sordariomycetidae</taxon>
        <taxon>Diaporthales</taxon>
        <taxon>Diaporthaceae</taxon>
        <taxon>Diaporthe</taxon>
    </lineage>
</organism>
<comment type="caution">
    <text evidence="1">The sequence shown here is derived from an EMBL/GenBank/DDBJ whole genome shotgun (WGS) entry which is preliminary data.</text>
</comment>
<evidence type="ECO:0000313" key="2">
    <source>
        <dbReference type="Proteomes" id="UP001583177"/>
    </source>
</evidence>
<reference evidence="1 2" key="1">
    <citation type="journal article" date="2024" name="IMA Fungus">
        <title>IMA Genome - F19 : A genome assembly and annotation guide to empower mycologists, including annotated draft genome sequences of Ceratocystis pirilliformis, Diaporthe australafricana, Fusarium ophioides, Paecilomyces lecythidis, and Sporothrix stenoceras.</title>
        <authorList>
            <person name="Aylward J."/>
            <person name="Wilson A.M."/>
            <person name="Visagie C.M."/>
            <person name="Spraker J."/>
            <person name="Barnes I."/>
            <person name="Buitendag C."/>
            <person name="Ceriani C."/>
            <person name="Del Mar Angel L."/>
            <person name="du Plessis D."/>
            <person name="Fuchs T."/>
            <person name="Gasser K."/>
            <person name="Kramer D."/>
            <person name="Li W."/>
            <person name="Munsamy K."/>
            <person name="Piso A."/>
            <person name="Price J.L."/>
            <person name="Sonnekus B."/>
            <person name="Thomas C."/>
            <person name="van der Nest A."/>
            <person name="van Dijk A."/>
            <person name="van Heerden A."/>
            <person name="van Vuuren N."/>
            <person name="Yilmaz N."/>
            <person name="Duong T.A."/>
            <person name="van der Merwe N.A."/>
            <person name="Wingfield M.J."/>
            <person name="Wingfield B.D."/>
        </authorList>
    </citation>
    <scope>NUCLEOTIDE SEQUENCE [LARGE SCALE GENOMIC DNA]</scope>
    <source>
        <strain evidence="1 2">CMW 18300</strain>
    </source>
</reference>
<dbReference type="Proteomes" id="UP001583177">
    <property type="component" value="Unassembled WGS sequence"/>
</dbReference>
<sequence length="285" mass="30839">MANRVPCFFYAPTWDFPPGGPIKLGNVIASVKTPELSLYTAQVAEDETYSTEKRGVEISDDKLRDGKFSILTKMMSFLGVGVDVSPSGSKSHEKTFAFDKIETTQFSPREDFIRRCVETSAVRRFLEVSRYRRPVFIVTGIKVVRGAKAKTSKSSSIGGSLGVEVDGTIWSGGMVPVSGGPSISGTISRKQGTSWEESSDFVLAYSVRMVKVSKGGQVSRDKDYKKGAMLDEDVSEAMKTAGLPPLELDIAAEDMSVSQEGDGFAAEETIEDEQLVVCAIPQSSA</sequence>
<dbReference type="EMBL" id="JAWRVE010000089">
    <property type="protein sequence ID" value="KAL1860722.1"/>
    <property type="molecule type" value="Genomic_DNA"/>
</dbReference>
<gene>
    <name evidence="1" type="ORF">Daus18300_009065</name>
</gene>
<evidence type="ECO:0000313" key="1">
    <source>
        <dbReference type="EMBL" id="KAL1860722.1"/>
    </source>
</evidence>
<accession>A0ABR3WG79</accession>
<name>A0ABR3WG79_9PEZI</name>